<dbReference type="InterPro" id="IPR027417">
    <property type="entry name" value="P-loop_NTPase"/>
</dbReference>
<dbReference type="OMA" id="RKENACL"/>
<comment type="catalytic activity">
    <reaction evidence="6">
        <text>ATP + H2O = ADP + phosphate + H(+)</text>
        <dbReference type="Rhea" id="RHEA:13065"/>
        <dbReference type="ChEBI" id="CHEBI:15377"/>
        <dbReference type="ChEBI" id="CHEBI:15378"/>
        <dbReference type="ChEBI" id="CHEBI:30616"/>
        <dbReference type="ChEBI" id="CHEBI:43474"/>
        <dbReference type="ChEBI" id="CHEBI:456216"/>
        <dbReference type="EC" id="3.6.4.13"/>
    </reaction>
</comment>
<organism evidence="9 10">
    <name type="scientific">Neolecta irregularis (strain DAH-3)</name>
    <dbReference type="NCBI Taxonomy" id="1198029"/>
    <lineage>
        <taxon>Eukaryota</taxon>
        <taxon>Fungi</taxon>
        <taxon>Dikarya</taxon>
        <taxon>Ascomycota</taxon>
        <taxon>Taphrinomycotina</taxon>
        <taxon>Neolectales</taxon>
        <taxon>Neolectaceae</taxon>
        <taxon>Neolecta</taxon>
    </lineage>
</organism>
<dbReference type="EMBL" id="LXFE01001054">
    <property type="protein sequence ID" value="OLL23965.1"/>
    <property type="molecule type" value="Genomic_DNA"/>
</dbReference>
<dbReference type="OrthoDB" id="10256233at2759"/>
<dbReference type="Gene3D" id="3.40.50.300">
    <property type="entry name" value="P-loop containing nucleotide triphosphate hydrolases"/>
    <property type="match status" value="2"/>
</dbReference>
<evidence type="ECO:0000259" key="7">
    <source>
        <dbReference type="PROSITE" id="PS51192"/>
    </source>
</evidence>
<evidence type="ECO:0000256" key="1">
    <source>
        <dbReference type="ARBA" id="ARBA00012552"/>
    </source>
</evidence>
<dbReference type="AlphaFoldDB" id="A0A1U7LMT4"/>
<dbReference type="SMART" id="SM00487">
    <property type="entry name" value="DEXDc"/>
    <property type="match status" value="1"/>
</dbReference>
<evidence type="ECO:0000256" key="6">
    <source>
        <dbReference type="ARBA" id="ARBA00047984"/>
    </source>
</evidence>
<dbReference type="InterPro" id="IPR001650">
    <property type="entry name" value="Helicase_C-like"/>
</dbReference>
<feature type="domain" description="Helicase C-terminal" evidence="8">
    <location>
        <begin position="409"/>
        <end position="560"/>
    </location>
</feature>
<reference evidence="9 10" key="1">
    <citation type="submission" date="2016-04" db="EMBL/GenBank/DDBJ databases">
        <title>Evolutionary innovation and constraint leading to complex multicellularity in the Ascomycota.</title>
        <authorList>
            <person name="Cisse O."/>
            <person name="Nguyen A."/>
            <person name="Hewitt D.A."/>
            <person name="Jedd G."/>
            <person name="Stajich J.E."/>
        </authorList>
    </citation>
    <scope>NUCLEOTIDE SEQUENCE [LARGE SCALE GENOMIC DNA]</scope>
    <source>
        <strain evidence="9 10">DAH-3</strain>
    </source>
</reference>
<accession>A0A1U7LMT4</accession>
<dbReference type="PROSITE" id="PS51192">
    <property type="entry name" value="HELICASE_ATP_BIND_1"/>
    <property type="match status" value="1"/>
</dbReference>
<evidence type="ECO:0000256" key="3">
    <source>
        <dbReference type="ARBA" id="ARBA00022801"/>
    </source>
</evidence>
<feature type="domain" description="Helicase ATP-binding" evidence="7">
    <location>
        <begin position="197"/>
        <end position="378"/>
    </location>
</feature>
<dbReference type="InterPro" id="IPR011545">
    <property type="entry name" value="DEAD/DEAH_box_helicase_dom"/>
</dbReference>
<proteinExistence type="predicted"/>
<dbReference type="Proteomes" id="UP000186594">
    <property type="component" value="Unassembled WGS sequence"/>
</dbReference>
<dbReference type="GO" id="GO:0003724">
    <property type="term" value="F:RNA helicase activity"/>
    <property type="evidence" value="ECO:0007669"/>
    <property type="project" value="UniProtKB-EC"/>
</dbReference>
<dbReference type="SMART" id="SM00490">
    <property type="entry name" value="HELICc"/>
    <property type="match status" value="1"/>
</dbReference>
<dbReference type="SUPFAM" id="SSF52540">
    <property type="entry name" value="P-loop containing nucleoside triphosphate hydrolases"/>
    <property type="match status" value="1"/>
</dbReference>
<dbReference type="InterPro" id="IPR014001">
    <property type="entry name" value="Helicase_ATP-bd"/>
</dbReference>
<comment type="caution">
    <text evidence="9">The sequence shown here is derived from an EMBL/GenBank/DDBJ whole genome shotgun (WGS) entry which is preliminary data.</text>
</comment>
<keyword evidence="2" id="KW-0547">Nucleotide-binding</keyword>
<dbReference type="EC" id="3.6.4.13" evidence="1"/>
<sequence length="560" mass="63166">MASARSMATLRIARKKPAQLRLSKSVGKYAKQAPRNLNLSNSRRMNERLEKIRIPLKTIEYNRRSDEARLRRRVERSAEPVVGAGYRRPVRFVTVKAEKIPKTAVSVAKPKVNRHGHGHRETPKVSVLERSASLKAIPYTSRNSVKSKIALHMSFESFGLLKPIQEAIISEALRGLSYIQPSAIQKIAIPPLLAPRNQKSDHPNSFLIASETGSGKTLAYLAPLLHHLKVEEQTENLANLRRSGSPRSIILVPSGELVSQISKLIKKMSHSAKISSFGVRRDMKHAVIIDNVLKKPIDVLVCTPHRLQSLITDGLRTSDVTHLVIDEADSLFDESFAPLVIPIIDRAIHLHRLVLCSATIPRALDSYLERYYPDIHRIVTPHLHAVPRRIQFEVIDATEGAYARRKENACLSCLREISNDKTEEGRVKRVMVFVNERTEAPKLAEWLKNKDQNAFAFTRDVDDRKDRMAEFLEDTSDDEKHGMKILVTTDLGSRGLDTINVKNVILFDTPHSSIDLLHRIGRTGRAGRRGRAFLIINNEKYGGSWVREIRNAVIRGQALI</sequence>
<name>A0A1U7LMT4_NEOID</name>
<dbReference type="PROSITE" id="PS51194">
    <property type="entry name" value="HELICASE_CTER"/>
    <property type="match status" value="1"/>
</dbReference>
<dbReference type="PANTHER" id="PTHR47960">
    <property type="entry name" value="DEAD-BOX ATP-DEPENDENT RNA HELICASE 50"/>
    <property type="match status" value="1"/>
</dbReference>
<keyword evidence="5" id="KW-0067">ATP-binding</keyword>
<keyword evidence="4 9" id="KW-0347">Helicase</keyword>
<evidence type="ECO:0000256" key="5">
    <source>
        <dbReference type="ARBA" id="ARBA00022840"/>
    </source>
</evidence>
<evidence type="ECO:0000256" key="2">
    <source>
        <dbReference type="ARBA" id="ARBA00022741"/>
    </source>
</evidence>
<evidence type="ECO:0000313" key="9">
    <source>
        <dbReference type="EMBL" id="OLL23965.1"/>
    </source>
</evidence>
<evidence type="ECO:0000256" key="4">
    <source>
        <dbReference type="ARBA" id="ARBA00022806"/>
    </source>
</evidence>
<dbReference type="Pfam" id="PF00271">
    <property type="entry name" value="Helicase_C"/>
    <property type="match status" value="1"/>
</dbReference>
<dbReference type="GO" id="GO:0005524">
    <property type="term" value="F:ATP binding"/>
    <property type="evidence" value="ECO:0007669"/>
    <property type="project" value="UniProtKB-KW"/>
</dbReference>
<evidence type="ECO:0000313" key="10">
    <source>
        <dbReference type="Proteomes" id="UP000186594"/>
    </source>
</evidence>
<dbReference type="Pfam" id="PF00270">
    <property type="entry name" value="DEAD"/>
    <property type="match status" value="1"/>
</dbReference>
<evidence type="ECO:0000259" key="8">
    <source>
        <dbReference type="PROSITE" id="PS51194"/>
    </source>
</evidence>
<keyword evidence="10" id="KW-1185">Reference proteome</keyword>
<dbReference type="GO" id="GO:0016787">
    <property type="term" value="F:hydrolase activity"/>
    <property type="evidence" value="ECO:0007669"/>
    <property type="project" value="UniProtKB-KW"/>
</dbReference>
<keyword evidence="3" id="KW-0378">Hydrolase</keyword>
<dbReference type="STRING" id="1198029.A0A1U7LMT4"/>
<gene>
    <name evidence="9" type="ORF">NEOLI_002731</name>
</gene>
<dbReference type="GO" id="GO:0003676">
    <property type="term" value="F:nucleic acid binding"/>
    <property type="evidence" value="ECO:0007669"/>
    <property type="project" value="InterPro"/>
</dbReference>
<protein>
    <recommendedName>
        <fullName evidence="1">RNA helicase</fullName>
        <ecNumber evidence="1">3.6.4.13</ecNumber>
    </recommendedName>
</protein>